<proteinExistence type="predicted"/>
<evidence type="ECO:0000313" key="1">
    <source>
        <dbReference type="EMBL" id="TFK77508.1"/>
    </source>
</evidence>
<dbReference type="EMBL" id="ML208259">
    <property type="protein sequence ID" value="TFK77508.1"/>
    <property type="molecule type" value="Genomic_DNA"/>
</dbReference>
<name>A0ACD3BHI1_9AGAR</name>
<reference evidence="1 2" key="1">
    <citation type="journal article" date="2019" name="Nat. Ecol. Evol.">
        <title>Megaphylogeny resolves global patterns of mushroom evolution.</title>
        <authorList>
            <person name="Varga T."/>
            <person name="Krizsan K."/>
            <person name="Foldi C."/>
            <person name="Dima B."/>
            <person name="Sanchez-Garcia M."/>
            <person name="Sanchez-Ramirez S."/>
            <person name="Szollosi G.J."/>
            <person name="Szarkandi J.G."/>
            <person name="Papp V."/>
            <person name="Albert L."/>
            <person name="Andreopoulos W."/>
            <person name="Angelini C."/>
            <person name="Antonin V."/>
            <person name="Barry K.W."/>
            <person name="Bougher N.L."/>
            <person name="Buchanan P."/>
            <person name="Buyck B."/>
            <person name="Bense V."/>
            <person name="Catcheside P."/>
            <person name="Chovatia M."/>
            <person name="Cooper J."/>
            <person name="Damon W."/>
            <person name="Desjardin D."/>
            <person name="Finy P."/>
            <person name="Geml J."/>
            <person name="Haridas S."/>
            <person name="Hughes K."/>
            <person name="Justo A."/>
            <person name="Karasinski D."/>
            <person name="Kautmanova I."/>
            <person name="Kiss B."/>
            <person name="Kocsube S."/>
            <person name="Kotiranta H."/>
            <person name="LaButti K.M."/>
            <person name="Lechner B.E."/>
            <person name="Liimatainen K."/>
            <person name="Lipzen A."/>
            <person name="Lukacs Z."/>
            <person name="Mihaltcheva S."/>
            <person name="Morgado L.N."/>
            <person name="Niskanen T."/>
            <person name="Noordeloos M.E."/>
            <person name="Ohm R.A."/>
            <person name="Ortiz-Santana B."/>
            <person name="Ovrebo C."/>
            <person name="Racz N."/>
            <person name="Riley R."/>
            <person name="Savchenko A."/>
            <person name="Shiryaev A."/>
            <person name="Soop K."/>
            <person name="Spirin V."/>
            <person name="Szebenyi C."/>
            <person name="Tomsovsky M."/>
            <person name="Tulloss R.E."/>
            <person name="Uehling J."/>
            <person name="Grigoriev I.V."/>
            <person name="Vagvolgyi C."/>
            <person name="Papp T."/>
            <person name="Martin F.M."/>
            <person name="Miettinen O."/>
            <person name="Hibbett D.S."/>
            <person name="Nagy L.G."/>
        </authorList>
    </citation>
    <scope>NUCLEOTIDE SEQUENCE [LARGE SCALE GENOMIC DNA]</scope>
    <source>
        <strain evidence="1 2">NL-1719</strain>
    </source>
</reference>
<accession>A0ACD3BHI1</accession>
<evidence type="ECO:0000313" key="2">
    <source>
        <dbReference type="Proteomes" id="UP000308600"/>
    </source>
</evidence>
<dbReference type="Proteomes" id="UP000308600">
    <property type="component" value="Unassembled WGS sequence"/>
</dbReference>
<protein>
    <submittedName>
        <fullName evidence="1">Uncharacterized protein</fullName>
    </submittedName>
</protein>
<organism evidence="1 2">
    <name type="scientific">Pluteus cervinus</name>
    <dbReference type="NCBI Taxonomy" id="181527"/>
    <lineage>
        <taxon>Eukaryota</taxon>
        <taxon>Fungi</taxon>
        <taxon>Dikarya</taxon>
        <taxon>Basidiomycota</taxon>
        <taxon>Agaricomycotina</taxon>
        <taxon>Agaricomycetes</taxon>
        <taxon>Agaricomycetidae</taxon>
        <taxon>Agaricales</taxon>
        <taxon>Pluteineae</taxon>
        <taxon>Pluteaceae</taxon>
        <taxon>Pluteus</taxon>
    </lineage>
</organism>
<keyword evidence="2" id="KW-1185">Reference proteome</keyword>
<sequence>MLVLSTLYSLLSQVLSQPGLHTAVLLTPTGQLVSVASEPSRPKDEIRVLVGLAGEVWQETKGDGVGMVESEMGRIVVLPVDEDDGTGLGSPLMLLALNSTDAVSWEESQKRGRLLAGHLAKSLTKYRDFLALPRAMPTASPTLATLVR</sequence>
<gene>
    <name evidence="1" type="ORF">BDN72DRAFT_753845</name>
</gene>